<evidence type="ECO:0000256" key="1">
    <source>
        <dbReference type="ARBA" id="ARBA00022679"/>
    </source>
</evidence>
<dbReference type="EMBL" id="JAQQXQ010000002">
    <property type="protein sequence ID" value="MDC8753785.1"/>
    <property type="molecule type" value="Genomic_DNA"/>
</dbReference>
<gene>
    <name evidence="3" type="ORF">OIK40_03915</name>
</gene>
<dbReference type="SUPFAM" id="SSF53756">
    <property type="entry name" value="UDP-Glycosyltransferase/glycogen phosphorylase"/>
    <property type="match status" value="1"/>
</dbReference>
<comment type="caution">
    <text evidence="3">The sequence shown here is derived from an EMBL/GenBank/DDBJ whole genome shotgun (WGS) entry which is preliminary data.</text>
</comment>
<dbReference type="InterPro" id="IPR001296">
    <property type="entry name" value="Glyco_trans_1"/>
</dbReference>
<proteinExistence type="predicted"/>
<keyword evidence="4" id="KW-1185">Reference proteome</keyword>
<dbReference type="CDD" id="cd03809">
    <property type="entry name" value="GT4_MtfB-like"/>
    <property type="match status" value="1"/>
</dbReference>
<evidence type="ECO:0000313" key="3">
    <source>
        <dbReference type="EMBL" id="MDC8753785.1"/>
    </source>
</evidence>
<dbReference type="Gene3D" id="3.40.50.2000">
    <property type="entry name" value="Glycogen Phosphorylase B"/>
    <property type="match status" value="1"/>
</dbReference>
<evidence type="ECO:0000313" key="4">
    <source>
        <dbReference type="Proteomes" id="UP001216558"/>
    </source>
</evidence>
<name>A0ABT5JM07_9SPHN</name>
<dbReference type="PANTHER" id="PTHR46401:SF2">
    <property type="entry name" value="GLYCOSYLTRANSFERASE WBBK-RELATED"/>
    <property type="match status" value="1"/>
</dbReference>
<evidence type="ECO:0000259" key="2">
    <source>
        <dbReference type="Pfam" id="PF00534"/>
    </source>
</evidence>
<dbReference type="RefSeq" id="WP_273676385.1">
    <property type="nucleotide sequence ID" value="NZ_JAQQXQ010000002.1"/>
</dbReference>
<sequence length="400" mass="44732">MLDNDAPRLLDVSRLVWRRWTGTRSTGIDRICLAWLDHYAAEAQAVVIHRRGKSILPRTASQALFQTLRRPDQAERDVFRFRREVLGLMLRHGIHLRDRLGGGGRLWLNPGHTGLDATGMAEWCRKRSVRPVYLVHDLIPITNPEFCRDGEYERHRRRMWTVLATGAGVVANSVHTFDTLAEFARAQGLKMPPSIAIWPGTPRLPAVCASQPDKATFVVLGTIEGRKNHRLLLSVWQDLLASASRLASQECIPELIIVGRRGWQADDVFAMLDGMDFKGSVHEVGPLDDVQLARLLGRARALLFPSLAEGYGIPLMEALAAGVPVIASDLPVFREIGQGIPELLPASDHAAWRAAILDYADPMSARREGQLRRMAAFTVHEWRNHFAELDGFLESLQPVP</sequence>
<keyword evidence="1" id="KW-0808">Transferase</keyword>
<feature type="domain" description="Glycosyl transferase family 1" evidence="2">
    <location>
        <begin position="210"/>
        <end position="336"/>
    </location>
</feature>
<dbReference type="PANTHER" id="PTHR46401">
    <property type="entry name" value="GLYCOSYLTRANSFERASE WBBK-RELATED"/>
    <property type="match status" value="1"/>
</dbReference>
<reference evidence="3 4" key="1">
    <citation type="submission" date="2022-10" db="EMBL/GenBank/DDBJ databases">
        <title>Erythrobacter sp. sf7 Genome sequencing.</title>
        <authorList>
            <person name="Park S."/>
        </authorList>
    </citation>
    <scope>NUCLEOTIDE SEQUENCE [LARGE SCALE GENOMIC DNA]</scope>
    <source>
        <strain evidence="4">sf7</strain>
    </source>
</reference>
<accession>A0ABT5JM07</accession>
<organism evidence="3 4">
    <name type="scientific">Erythrobacter fulvus</name>
    <dbReference type="NCBI Taxonomy" id="2987523"/>
    <lineage>
        <taxon>Bacteria</taxon>
        <taxon>Pseudomonadati</taxon>
        <taxon>Pseudomonadota</taxon>
        <taxon>Alphaproteobacteria</taxon>
        <taxon>Sphingomonadales</taxon>
        <taxon>Erythrobacteraceae</taxon>
        <taxon>Erythrobacter/Porphyrobacter group</taxon>
        <taxon>Erythrobacter</taxon>
    </lineage>
</organism>
<dbReference type="Pfam" id="PF00534">
    <property type="entry name" value="Glycos_transf_1"/>
    <property type="match status" value="1"/>
</dbReference>
<dbReference type="Proteomes" id="UP001216558">
    <property type="component" value="Unassembled WGS sequence"/>
</dbReference>
<protein>
    <submittedName>
        <fullName evidence="3">Glycosyltransferase family 1 protein</fullName>
    </submittedName>
</protein>